<name>A0A2I2FRE5_9EURO</name>
<keyword evidence="8" id="KW-1185">Reference proteome</keyword>
<dbReference type="EMBL" id="MSFO01000011">
    <property type="protein sequence ID" value="PLB43203.1"/>
    <property type="molecule type" value="Genomic_DNA"/>
</dbReference>
<feature type="region of interest" description="Disordered" evidence="5">
    <location>
        <begin position="476"/>
        <end position="554"/>
    </location>
</feature>
<reference evidence="7 8" key="1">
    <citation type="submission" date="2016-12" db="EMBL/GenBank/DDBJ databases">
        <title>The genomes of Aspergillus section Nigri reveals drivers in fungal speciation.</title>
        <authorList>
            <consortium name="DOE Joint Genome Institute"/>
            <person name="Vesth T.C."/>
            <person name="Nybo J."/>
            <person name="Theobald S."/>
            <person name="Brandl J."/>
            <person name="Frisvad J.C."/>
            <person name="Nielsen K.F."/>
            <person name="Lyhne E.K."/>
            <person name="Kogle M.E."/>
            <person name="Kuo A."/>
            <person name="Riley R."/>
            <person name="Clum A."/>
            <person name="Nolan M."/>
            <person name="Lipzen A."/>
            <person name="Salamov A."/>
            <person name="Henrissat B."/>
            <person name="Wiebenga A."/>
            <person name="De Vries R.P."/>
            <person name="Grigoriev I.V."/>
            <person name="Mortensen U.H."/>
            <person name="Andersen M.R."/>
            <person name="Baker S.E."/>
        </authorList>
    </citation>
    <scope>NUCLEOTIDE SEQUENCE [LARGE SCALE GENOMIC DNA]</scope>
    <source>
        <strain evidence="7 8">IBT 23096</strain>
    </source>
</reference>
<dbReference type="GO" id="GO:0016020">
    <property type="term" value="C:membrane"/>
    <property type="evidence" value="ECO:0007669"/>
    <property type="project" value="UniProtKB-SubCell"/>
</dbReference>
<dbReference type="PANTHER" id="PTHR23423">
    <property type="entry name" value="ORGANIC SOLUTE TRANSPORTER-RELATED"/>
    <property type="match status" value="1"/>
</dbReference>
<feature type="transmembrane region" description="Helical" evidence="6">
    <location>
        <begin position="27"/>
        <end position="54"/>
    </location>
</feature>
<dbReference type="RefSeq" id="XP_024698505.1">
    <property type="nucleotide sequence ID" value="XM_024852574.1"/>
</dbReference>
<feature type="transmembrane region" description="Helical" evidence="6">
    <location>
        <begin position="66"/>
        <end position="87"/>
    </location>
</feature>
<evidence type="ECO:0000256" key="6">
    <source>
        <dbReference type="SAM" id="Phobius"/>
    </source>
</evidence>
<evidence type="ECO:0000256" key="5">
    <source>
        <dbReference type="SAM" id="MobiDB-lite"/>
    </source>
</evidence>
<keyword evidence="3 6" id="KW-1133">Transmembrane helix</keyword>
<gene>
    <name evidence="7" type="ORF">P170DRAFT_468877</name>
</gene>
<evidence type="ECO:0000313" key="8">
    <source>
        <dbReference type="Proteomes" id="UP000234275"/>
    </source>
</evidence>
<evidence type="ECO:0000256" key="3">
    <source>
        <dbReference type="ARBA" id="ARBA00022989"/>
    </source>
</evidence>
<proteinExistence type="predicted"/>
<evidence type="ECO:0000256" key="2">
    <source>
        <dbReference type="ARBA" id="ARBA00022692"/>
    </source>
</evidence>
<comment type="caution">
    <text evidence="7">The sequence shown here is derived from an EMBL/GenBank/DDBJ whole genome shotgun (WGS) entry which is preliminary data.</text>
</comment>
<keyword evidence="2 6" id="KW-0812">Transmembrane</keyword>
<dbReference type="SMART" id="SM01417">
    <property type="entry name" value="Solute_trans_a"/>
    <property type="match status" value="1"/>
</dbReference>
<feature type="compositionally biased region" description="Pro residues" evidence="5">
    <location>
        <begin position="529"/>
        <end position="538"/>
    </location>
</feature>
<keyword evidence="4 6" id="KW-0472">Membrane</keyword>
<accession>A0A2I2FRE5</accession>
<comment type="subcellular location">
    <subcellularLocation>
        <location evidence="1">Membrane</location>
        <topology evidence="1">Multi-pass membrane protein</topology>
    </subcellularLocation>
</comment>
<dbReference type="AlphaFoldDB" id="A0A2I2FRE5"/>
<dbReference type="InterPro" id="IPR005178">
    <property type="entry name" value="Ostalpha/TMEM184C"/>
</dbReference>
<feature type="transmembrane region" description="Helical" evidence="6">
    <location>
        <begin position="162"/>
        <end position="185"/>
    </location>
</feature>
<evidence type="ECO:0000313" key="7">
    <source>
        <dbReference type="EMBL" id="PLB43203.1"/>
    </source>
</evidence>
<feature type="compositionally biased region" description="Polar residues" evidence="5">
    <location>
        <begin position="486"/>
        <end position="496"/>
    </location>
</feature>
<feature type="compositionally biased region" description="Low complexity" evidence="5">
    <location>
        <begin position="497"/>
        <end position="519"/>
    </location>
</feature>
<feature type="transmembrane region" description="Helical" evidence="6">
    <location>
        <begin position="283"/>
        <end position="303"/>
    </location>
</feature>
<sequence length="554" mass="62804">MGWPQCNSTIENETIHEVELWDGGLTFHTLCLIAGGVFALTAAGVSFFLIMCHATHYSKPVEQRHIIRILLMIPVYSLVAWLGTYYYKKSVYYTVLGDCYEAFTISAFFSLLCHYIAPDLRSQKDYFRGIEPKPWVWPMSWLQKCCGGEHGIWRTPRSGLTWFNVVWTGVFQYCLLRVLMTIVAVLTQKGNVYCEETLNPKFAHIWVMAIECIAVSIAMYCLVQFYIQVKEDISQHRPFLKILSIKLVIFLSFWQSSMISFLFSSGVIKATKKLHASDLKVGLPNFLISMEMAIFAVLHLWAFSYQPYSLKNSHPAEVTDFYGNGKATYQGGRFGFRGLGDAFNPMDLIRAVSRAMRWLFVRRKRRTMDPSYHTSTEGIGLDTTNGGAVTATGTPIAGGRRYPTSPDEEGDVLLSHAQPTPATDLSMMPPGYEETDSRFYNHNRLSAISLLEPGMHSPQPYSPYEDSFHNPYMNMMPEDTADHSHSPNPHSQTQNLTSPHEPPTIITTHTTNNTTAPYPSDELQEQAPIPLPDTYRPPPLHHDSDPNIQRYPHS</sequence>
<dbReference type="STRING" id="1392250.A0A2I2FRE5"/>
<dbReference type="Proteomes" id="UP000234275">
    <property type="component" value="Unassembled WGS sequence"/>
</dbReference>
<dbReference type="OrthoDB" id="5348404at2759"/>
<feature type="transmembrane region" description="Helical" evidence="6">
    <location>
        <begin position="239"/>
        <end position="263"/>
    </location>
</feature>
<dbReference type="GeneID" id="36560272"/>
<feature type="transmembrane region" description="Helical" evidence="6">
    <location>
        <begin position="205"/>
        <end position="227"/>
    </location>
</feature>
<organism evidence="7 8">
    <name type="scientific">Aspergillus steynii IBT 23096</name>
    <dbReference type="NCBI Taxonomy" id="1392250"/>
    <lineage>
        <taxon>Eukaryota</taxon>
        <taxon>Fungi</taxon>
        <taxon>Dikarya</taxon>
        <taxon>Ascomycota</taxon>
        <taxon>Pezizomycotina</taxon>
        <taxon>Eurotiomycetes</taxon>
        <taxon>Eurotiomycetidae</taxon>
        <taxon>Eurotiales</taxon>
        <taxon>Aspergillaceae</taxon>
        <taxon>Aspergillus</taxon>
        <taxon>Aspergillus subgen. Circumdati</taxon>
    </lineage>
</organism>
<dbReference type="Pfam" id="PF03619">
    <property type="entry name" value="Solute_trans_a"/>
    <property type="match status" value="1"/>
</dbReference>
<evidence type="ECO:0000256" key="4">
    <source>
        <dbReference type="ARBA" id="ARBA00023136"/>
    </source>
</evidence>
<protein>
    <submittedName>
        <fullName evidence="7">Putative DUF300 domain protein</fullName>
    </submittedName>
</protein>
<dbReference type="VEuPathDB" id="FungiDB:P170DRAFT_468877"/>
<evidence type="ECO:0000256" key="1">
    <source>
        <dbReference type="ARBA" id="ARBA00004141"/>
    </source>
</evidence>
<feature type="transmembrane region" description="Helical" evidence="6">
    <location>
        <begin position="93"/>
        <end position="117"/>
    </location>
</feature>